<dbReference type="AlphaFoldDB" id="A0A1N7MH27"/>
<dbReference type="STRING" id="529505.SAMN05421761_10678"/>
<dbReference type="RefSeq" id="WP_076500587.1">
    <property type="nucleotide sequence ID" value="NZ_FTOP01000006.1"/>
</dbReference>
<sequence length="236" mass="27618">MKLSEKDIEKLHYHINAKHIEYVEIRDEVLDHYQTALESEDAKSMENVLRSLDQTFTIGYCRKAGRDYLSNLKKEYTIRFKQELIALFTTRKIWITLLILGIVISFPSWIPKSGALVHLLNLIVISTMSIENWMIGRNYANKKHKHHYRSKDDKPIFAHTKADAPKGYAMLHGIIMVLVMIPLLFTYGIYTDETMSQPIIFEPPYLYATVIGVWLLLLLTIVRYRVKTTLSKPRFR</sequence>
<feature type="transmembrane region" description="Helical" evidence="1">
    <location>
        <begin position="93"/>
        <end position="110"/>
    </location>
</feature>
<evidence type="ECO:0000313" key="2">
    <source>
        <dbReference type="EMBL" id="SIS85373.1"/>
    </source>
</evidence>
<evidence type="ECO:0000256" key="1">
    <source>
        <dbReference type="SAM" id="Phobius"/>
    </source>
</evidence>
<gene>
    <name evidence="2" type="ORF">SAMN05421761_10678</name>
</gene>
<keyword evidence="3" id="KW-1185">Reference proteome</keyword>
<dbReference type="Proteomes" id="UP000186026">
    <property type="component" value="Unassembled WGS sequence"/>
</dbReference>
<accession>A0A1N7MH27</accession>
<keyword evidence="1" id="KW-0472">Membrane</keyword>
<feature type="transmembrane region" description="Helical" evidence="1">
    <location>
        <begin position="169"/>
        <end position="190"/>
    </location>
</feature>
<name>A0A1N7MH27_9BACT</name>
<reference evidence="3" key="1">
    <citation type="submission" date="2017-01" db="EMBL/GenBank/DDBJ databases">
        <authorList>
            <person name="Varghese N."/>
            <person name="Submissions S."/>
        </authorList>
    </citation>
    <scope>NUCLEOTIDE SEQUENCE [LARGE SCALE GENOMIC DNA]</scope>
    <source>
        <strain evidence="3">DSM 46698</strain>
    </source>
</reference>
<feature type="transmembrane region" description="Helical" evidence="1">
    <location>
        <begin position="205"/>
        <end position="226"/>
    </location>
</feature>
<keyword evidence="1" id="KW-1133">Transmembrane helix</keyword>
<evidence type="ECO:0000313" key="3">
    <source>
        <dbReference type="Proteomes" id="UP000186026"/>
    </source>
</evidence>
<proteinExistence type="predicted"/>
<dbReference type="EMBL" id="FTOP01000006">
    <property type="protein sequence ID" value="SIS85373.1"/>
    <property type="molecule type" value="Genomic_DNA"/>
</dbReference>
<organism evidence="2 3">
    <name type="scientific">Belliella pelovolcani</name>
    <dbReference type="NCBI Taxonomy" id="529505"/>
    <lineage>
        <taxon>Bacteria</taxon>
        <taxon>Pseudomonadati</taxon>
        <taxon>Bacteroidota</taxon>
        <taxon>Cytophagia</taxon>
        <taxon>Cytophagales</taxon>
        <taxon>Cyclobacteriaceae</taxon>
        <taxon>Belliella</taxon>
    </lineage>
</organism>
<keyword evidence="1" id="KW-0812">Transmembrane</keyword>
<dbReference type="OrthoDB" id="838091at2"/>
<protein>
    <submittedName>
        <fullName evidence="2">Uncharacterized protein</fullName>
    </submittedName>
</protein>
<feature type="transmembrane region" description="Helical" evidence="1">
    <location>
        <begin position="116"/>
        <end position="135"/>
    </location>
</feature>